<feature type="region of interest" description="Disordered" evidence="1">
    <location>
        <begin position="345"/>
        <end position="367"/>
    </location>
</feature>
<feature type="signal peptide" evidence="3">
    <location>
        <begin position="1"/>
        <end position="20"/>
    </location>
</feature>
<dbReference type="EMBL" id="MU865324">
    <property type="protein sequence ID" value="KAK4228026.1"/>
    <property type="molecule type" value="Genomic_DNA"/>
</dbReference>
<feature type="compositionally biased region" description="Low complexity" evidence="1">
    <location>
        <begin position="229"/>
        <end position="241"/>
    </location>
</feature>
<feature type="compositionally biased region" description="Polar residues" evidence="1">
    <location>
        <begin position="214"/>
        <end position="228"/>
    </location>
</feature>
<keyword evidence="2" id="KW-0812">Transmembrane</keyword>
<dbReference type="Proteomes" id="UP001301958">
    <property type="component" value="Unassembled WGS sequence"/>
</dbReference>
<name>A0AAN7BRA5_9PEZI</name>
<proteinExistence type="predicted"/>
<comment type="caution">
    <text evidence="4">The sequence shown here is derived from an EMBL/GenBank/DDBJ whole genome shotgun (WGS) entry which is preliminary data.</text>
</comment>
<feature type="region of interest" description="Disordered" evidence="1">
    <location>
        <begin position="390"/>
        <end position="492"/>
    </location>
</feature>
<feature type="region of interest" description="Disordered" evidence="1">
    <location>
        <begin position="291"/>
        <end position="333"/>
    </location>
</feature>
<evidence type="ECO:0000313" key="4">
    <source>
        <dbReference type="EMBL" id="KAK4228026.1"/>
    </source>
</evidence>
<protein>
    <recommendedName>
        <fullName evidence="6">Mid2 domain-containing protein</fullName>
    </recommendedName>
</protein>
<evidence type="ECO:0008006" key="6">
    <source>
        <dbReference type="Google" id="ProtNLM"/>
    </source>
</evidence>
<feature type="compositionally biased region" description="Low complexity" evidence="1">
    <location>
        <begin position="534"/>
        <end position="557"/>
    </location>
</feature>
<evidence type="ECO:0000256" key="1">
    <source>
        <dbReference type="SAM" id="MobiDB-lite"/>
    </source>
</evidence>
<keyword evidence="2" id="KW-0472">Membrane</keyword>
<sequence length="557" mass="58025">MRLGLFFLCRVALFGVSVHSLVFPGPQPTTVAVSVEDSWTPKPTTAPAAHELLRRQNTKVSTYLLLPDNVCGFVGGQSYGCGVSSTCAFLPASPGNPGAVGCCNGAAACSVRSGCMPLRQLDKCGEDCDTDPSILKCSLVKAPFCNMVTYPQGTIDYYCDATSTSRMQNAQISKPGQKSRTLTKLVVTATPTPITRVVSTRSNSSGKPSSTTSAQDSNPAINPDTPQDSDPSTISTAPAATSSAAESVAAAPAPASSNTGAIVGGVVGGLAGLGLIILAVLFFLRRKKNNEAESSRTAPTPDGQAPNMSQKPPSAPSPTPSDPFKDPPSQENVSFSQLANAFPKVPEPLNLSRPGTAASVKRPITPSQFSPLSAVTIAATKAAMSDNVKRTTVAYPEPSPMSTPAGSPRSARYQPPDPTSFYPNYPQYRPPSSRSQSVSQSGWPSPTMSQGNTFGGGGGSASPVSTYSVFPVSPVPVRGSSPPEKRQENAIPNFPLILQPGMGVQRLPPGTVRQVTLQRGASRRKRESQALQTQGQEQAKAQSASSQNVNQDQTVSA</sequence>
<feature type="chain" id="PRO_5042810646" description="Mid2 domain-containing protein" evidence="3">
    <location>
        <begin position="21"/>
        <end position="557"/>
    </location>
</feature>
<evidence type="ECO:0000313" key="5">
    <source>
        <dbReference type="Proteomes" id="UP001301958"/>
    </source>
</evidence>
<feature type="region of interest" description="Disordered" evidence="1">
    <location>
        <begin position="193"/>
        <end position="241"/>
    </location>
</feature>
<keyword evidence="2" id="KW-1133">Transmembrane helix</keyword>
<reference evidence="4" key="1">
    <citation type="journal article" date="2023" name="Mol. Phylogenet. Evol.">
        <title>Genome-scale phylogeny and comparative genomics of the fungal order Sordariales.</title>
        <authorList>
            <person name="Hensen N."/>
            <person name="Bonometti L."/>
            <person name="Westerberg I."/>
            <person name="Brannstrom I.O."/>
            <person name="Guillou S."/>
            <person name="Cros-Aarteil S."/>
            <person name="Calhoun S."/>
            <person name="Haridas S."/>
            <person name="Kuo A."/>
            <person name="Mondo S."/>
            <person name="Pangilinan J."/>
            <person name="Riley R."/>
            <person name="LaButti K."/>
            <person name="Andreopoulos B."/>
            <person name="Lipzen A."/>
            <person name="Chen C."/>
            <person name="Yan M."/>
            <person name="Daum C."/>
            <person name="Ng V."/>
            <person name="Clum A."/>
            <person name="Steindorff A."/>
            <person name="Ohm R.A."/>
            <person name="Martin F."/>
            <person name="Silar P."/>
            <person name="Natvig D.O."/>
            <person name="Lalanne C."/>
            <person name="Gautier V."/>
            <person name="Ament-Velasquez S.L."/>
            <person name="Kruys A."/>
            <person name="Hutchinson M.I."/>
            <person name="Powell A.J."/>
            <person name="Barry K."/>
            <person name="Miller A.N."/>
            <person name="Grigoriev I.V."/>
            <person name="Debuchy R."/>
            <person name="Gladieux P."/>
            <person name="Hiltunen Thoren M."/>
            <person name="Johannesson H."/>
        </authorList>
    </citation>
    <scope>NUCLEOTIDE SEQUENCE</scope>
    <source>
        <strain evidence="4">CBS 990.96</strain>
    </source>
</reference>
<feature type="compositionally biased region" description="Low complexity" evidence="1">
    <location>
        <begin position="199"/>
        <end position="213"/>
    </location>
</feature>
<reference evidence="4" key="2">
    <citation type="submission" date="2023-05" db="EMBL/GenBank/DDBJ databases">
        <authorList>
            <consortium name="Lawrence Berkeley National Laboratory"/>
            <person name="Steindorff A."/>
            <person name="Hensen N."/>
            <person name="Bonometti L."/>
            <person name="Westerberg I."/>
            <person name="Brannstrom I.O."/>
            <person name="Guillou S."/>
            <person name="Cros-Aarteil S."/>
            <person name="Calhoun S."/>
            <person name="Haridas S."/>
            <person name="Kuo A."/>
            <person name="Mondo S."/>
            <person name="Pangilinan J."/>
            <person name="Riley R."/>
            <person name="Labutti K."/>
            <person name="Andreopoulos B."/>
            <person name="Lipzen A."/>
            <person name="Chen C."/>
            <person name="Yanf M."/>
            <person name="Daum C."/>
            <person name="Ng V."/>
            <person name="Clum A."/>
            <person name="Ohm R."/>
            <person name="Martin F."/>
            <person name="Silar P."/>
            <person name="Natvig D."/>
            <person name="Lalanne C."/>
            <person name="Gautier V."/>
            <person name="Ament-Velasquez S.L."/>
            <person name="Kruys A."/>
            <person name="Hutchinson M.I."/>
            <person name="Powell A.J."/>
            <person name="Barry K."/>
            <person name="Miller A.N."/>
            <person name="Grigoriev I.V."/>
            <person name="Debuchy R."/>
            <person name="Gladieux P."/>
            <person name="Thoren M.H."/>
            <person name="Johannesson H."/>
        </authorList>
    </citation>
    <scope>NUCLEOTIDE SEQUENCE</scope>
    <source>
        <strain evidence="4">CBS 990.96</strain>
    </source>
</reference>
<accession>A0AAN7BRA5</accession>
<evidence type="ECO:0000256" key="2">
    <source>
        <dbReference type="SAM" id="Phobius"/>
    </source>
</evidence>
<feature type="region of interest" description="Disordered" evidence="1">
    <location>
        <begin position="515"/>
        <end position="557"/>
    </location>
</feature>
<feature type="compositionally biased region" description="Low complexity" evidence="1">
    <location>
        <begin position="422"/>
        <end position="446"/>
    </location>
</feature>
<evidence type="ECO:0000256" key="3">
    <source>
        <dbReference type="SAM" id="SignalP"/>
    </source>
</evidence>
<feature type="compositionally biased region" description="Low complexity" evidence="1">
    <location>
        <begin position="462"/>
        <end position="482"/>
    </location>
</feature>
<feature type="transmembrane region" description="Helical" evidence="2">
    <location>
        <begin position="261"/>
        <end position="284"/>
    </location>
</feature>
<keyword evidence="5" id="KW-1185">Reference proteome</keyword>
<dbReference type="AlphaFoldDB" id="A0AAN7BRA5"/>
<keyword evidence="3" id="KW-0732">Signal</keyword>
<gene>
    <name evidence="4" type="ORF">QBC38DRAFT_476406</name>
</gene>
<organism evidence="4 5">
    <name type="scientific">Podospora fimiseda</name>
    <dbReference type="NCBI Taxonomy" id="252190"/>
    <lineage>
        <taxon>Eukaryota</taxon>
        <taxon>Fungi</taxon>
        <taxon>Dikarya</taxon>
        <taxon>Ascomycota</taxon>
        <taxon>Pezizomycotina</taxon>
        <taxon>Sordariomycetes</taxon>
        <taxon>Sordariomycetidae</taxon>
        <taxon>Sordariales</taxon>
        <taxon>Podosporaceae</taxon>
        <taxon>Podospora</taxon>
    </lineage>
</organism>